<dbReference type="AlphaFoldDB" id="A0AB39TCW3"/>
<dbReference type="PANTHER" id="PTHR43861:SF3">
    <property type="entry name" value="PUTATIVE (AFU_ORTHOLOGUE AFUA_2G14390)-RELATED"/>
    <property type="match status" value="1"/>
</dbReference>
<dbReference type="SUPFAM" id="SSF53335">
    <property type="entry name" value="S-adenosyl-L-methionine-dependent methyltransferases"/>
    <property type="match status" value="1"/>
</dbReference>
<organism evidence="3">
    <name type="scientific">Streptomyces sp. R44</name>
    <dbReference type="NCBI Taxonomy" id="3238633"/>
    <lineage>
        <taxon>Bacteria</taxon>
        <taxon>Bacillati</taxon>
        <taxon>Actinomycetota</taxon>
        <taxon>Actinomycetes</taxon>
        <taxon>Kitasatosporales</taxon>
        <taxon>Streptomycetaceae</taxon>
        <taxon>Streptomyces</taxon>
    </lineage>
</organism>
<dbReference type="CDD" id="cd02440">
    <property type="entry name" value="AdoMet_MTases"/>
    <property type="match status" value="1"/>
</dbReference>
<evidence type="ECO:0000259" key="2">
    <source>
        <dbReference type="Pfam" id="PF08242"/>
    </source>
</evidence>
<keyword evidence="1 3" id="KW-0808">Transferase</keyword>
<reference evidence="3" key="1">
    <citation type="submission" date="2024-07" db="EMBL/GenBank/DDBJ databases">
        <authorList>
            <person name="Yu S.T."/>
        </authorList>
    </citation>
    <scope>NUCLEOTIDE SEQUENCE</scope>
    <source>
        <strain evidence="3">R44</strain>
    </source>
</reference>
<dbReference type="Pfam" id="PF08242">
    <property type="entry name" value="Methyltransf_12"/>
    <property type="match status" value="1"/>
</dbReference>
<evidence type="ECO:0000256" key="1">
    <source>
        <dbReference type="ARBA" id="ARBA00022679"/>
    </source>
</evidence>
<feature type="domain" description="Methyltransferase type 12" evidence="2">
    <location>
        <begin position="109"/>
        <end position="206"/>
    </location>
</feature>
<dbReference type="InterPro" id="IPR013217">
    <property type="entry name" value="Methyltransf_12"/>
</dbReference>
<dbReference type="EMBL" id="CP163444">
    <property type="protein sequence ID" value="XDQ76353.1"/>
    <property type="molecule type" value="Genomic_DNA"/>
</dbReference>
<dbReference type="RefSeq" id="WP_369148950.1">
    <property type="nucleotide sequence ID" value="NZ_CP163444.1"/>
</dbReference>
<dbReference type="InterPro" id="IPR029063">
    <property type="entry name" value="SAM-dependent_MTases_sf"/>
</dbReference>
<keyword evidence="3" id="KW-0489">Methyltransferase</keyword>
<dbReference type="EC" id="2.1.1.64" evidence="3"/>
<dbReference type="Gene3D" id="3.40.50.150">
    <property type="entry name" value="Vaccinia Virus protein VP39"/>
    <property type="match status" value="1"/>
</dbReference>
<name>A0AB39TCW3_9ACTN</name>
<protein>
    <submittedName>
        <fullName evidence="3">Class I SAM-dependent methyltransferase</fullName>
        <ecNumber evidence="3">2.1.1.222</ecNumber>
        <ecNumber evidence="3">2.1.1.64</ecNumber>
    </submittedName>
</protein>
<dbReference type="EC" id="2.1.1.222" evidence="3"/>
<sequence>MDLRSLLLPAPAGTDVRTVLLAHPSVATVPEAPLPGGRPLARVTLAAPGQPPGARWWKRAFDLVYRADASPYAGWRSSLDGQRYPAEHMAEWAHSGAALARESPFRTVLEIGAGTGLLARRLAPLGERYVCTDASAAARDALRRTAAEDPSLPLEVSDCPTETIGELALEPDLVILHSVIQYFPDLGHLLHVVRQALDLLRPGGRLLIGDVRALEVAPAHFAMLHQHAREAGDEDATVADIVGAALSAERELLVDSAFFQALPRLLPTAASVEVRHRRARLWNEMAAFRFDVVVRKQGTARARVTGHGAGLADTPAPVRPVRTLDQWHDTSGCVLLSGVPNSRLDRPTELLRRRLAAESGAGAPSLPKGASWHPDHLQERLDRSRPGTRVRWSGVPGAIDVLACENPATHTRHARPASPPVPLLTNRWATDDPALRAWFEDELARWAAAHGNAGLRVEVADGPAATHGPDRPGSGDA</sequence>
<dbReference type="GO" id="GO:0061542">
    <property type="term" value="F:3-demethylubiquinol 3-O-methyltransferase activity"/>
    <property type="evidence" value="ECO:0007669"/>
    <property type="project" value="UniProtKB-EC"/>
</dbReference>
<accession>A0AB39TCW3</accession>
<evidence type="ECO:0000313" key="3">
    <source>
        <dbReference type="EMBL" id="XDQ76353.1"/>
    </source>
</evidence>
<dbReference type="PANTHER" id="PTHR43861">
    <property type="entry name" value="TRANS-ACONITATE 2-METHYLTRANSFERASE-RELATED"/>
    <property type="match status" value="1"/>
</dbReference>
<dbReference type="GO" id="GO:0102208">
    <property type="term" value="F:2-polyprenyl-6-hydroxyphenol methylase activity"/>
    <property type="evidence" value="ECO:0007669"/>
    <property type="project" value="UniProtKB-EC"/>
</dbReference>
<dbReference type="GO" id="GO:0032259">
    <property type="term" value="P:methylation"/>
    <property type="evidence" value="ECO:0007669"/>
    <property type="project" value="UniProtKB-KW"/>
</dbReference>
<dbReference type="GO" id="GO:0017000">
    <property type="term" value="P:antibiotic biosynthetic process"/>
    <property type="evidence" value="ECO:0007669"/>
    <property type="project" value="UniProtKB-ARBA"/>
</dbReference>
<gene>
    <name evidence="3" type="ORF">AB5J54_40140</name>
</gene>
<proteinExistence type="predicted"/>